<evidence type="ECO:0000313" key="2">
    <source>
        <dbReference type="Proteomes" id="UP000053660"/>
    </source>
</evidence>
<reference evidence="1 2" key="1">
    <citation type="submission" date="2014-03" db="EMBL/GenBank/DDBJ databases">
        <title>Draft genome of the hookworm Oesophagostomum dentatum.</title>
        <authorList>
            <person name="Mitreva M."/>
        </authorList>
    </citation>
    <scope>NUCLEOTIDE SEQUENCE [LARGE SCALE GENOMIC DNA]</scope>
    <source>
        <strain evidence="1 2">OD-Hann</strain>
    </source>
</reference>
<dbReference type="Proteomes" id="UP000053660">
    <property type="component" value="Unassembled WGS sequence"/>
</dbReference>
<sequence length="99" mass="11571">MERCRRLRAAVTALDPRRAVETTIRVLVASTANYYLSQSIFDQRLIPFLDSSFKASSISSWDAFRVDTQRMAKMQRLWPPHPNFELSLVFTIFLYVLLK</sequence>
<evidence type="ECO:0000313" key="1">
    <source>
        <dbReference type="EMBL" id="KHJ87757.1"/>
    </source>
</evidence>
<dbReference type="OrthoDB" id="5852703at2759"/>
<keyword evidence="2" id="KW-1185">Reference proteome</keyword>
<protein>
    <submittedName>
        <fullName evidence="1">Uncharacterized protein</fullName>
    </submittedName>
</protein>
<dbReference type="AlphaFoldDB" id="A0A0B1SW63"/>
<name>A0A0B1SW63_OESDE</name>
<accession>A0A0B1SW63</accession>
<gene>
    <name evidence="1" type="ORF">OESDEN_12460</name>
</gene>
<proteinExistence type="predicted"/>
<dbReference type="EMBL" id="KN557083">
    <property type="protein sequence ID" value="KHJ87757.1"/>
    <property type="molecule type" value="Genomic_DNA"/>
</dbReference>
<organism evidence="1 2">
    <name type="scientific">Oesophagostomum dentatum</name>
    <name type="common">Nodular worm</name>
    <dbReference type="NCBI Taxonomy" id="61180"/>
    <lineage>
        <taxon>Eukaryota</taxon>
        <taxon>Metazoa</taxon>
        <taxon>Ecdysozoa</taxon>
        <taxon>Nematoda</taxon>
        <taxon>Chromadorea</taxon>
        <taxon>Rhabditida</taxon>
        <taxon>Rhabditina</taxon>
        <taxon>Rhabditomorpha</taxon>
        <taxon>Strongyloidea</taxon>
        <taxon>Strongylidae</taxon>
        <taxon>Oesophagostomum</taxon>
    </lineage>
</organism>